<feature type="compositionally biased region" description="Acidic residues" evidence="1">
    <location>
        <begin position="43"/>
        <end position="53"/>
    </location>
</feature>
<proteinExistence type="predicted"/>
<feature type="compositionally biased region" description="Acidic residues" evidence="1">
    <location>
        <begin position="23"/>
        <end position="36"/>
    </location>
</feature>
<reference evidence="2" key="1">
    <citation type="submission" date="2020-03" db="EMBL/GenBank/DDBJ databases">
        <title>The deep terrestrial virosphere.</title>
        <authorList>
            <person name="Holmfeldt K."/>
            <person name="Nilsson E."/>
            <person name="Simone D."/>
            <person name="Lopez-Fernandez M."/>
            <person name="Wu X."/>
            <person name="de Brujin I."/>
            <person name="Lundin D."/>
            <person name="Andersson A."/>
            <person name="Bertilsson S."/>
            <person name="Dopson M."/>
        </authorList>
    </citation>
    <scope>NUCLEOTIDE SEQUENCE</scope>
    <source>
        <strain evidence="2">MM415A00740</strain>
    </source>
</reference>
<feature type="compositionally biased region" description="Basic and acidic residues" evidence="1">
    <location>
        <begin position="1"/>
        <end position="10"/>
    </location>
</feature>
<protein>
    <submittedName>
        <fullName evidence="2">Uncharacterized protein</fullName>
    </submittedName>
</protein>
<accession>A0A6M3KFT5</accession>
<dbReference type="EMBL" id="MT142418">
    <property type="protein sequence ID" value="QJA80345.1"/>
    <property type="molecule type" value="Genomic_DNA"/>
</dbReference>
<dbReference type="AlphaFoldDB" id="A0A6M3KFT5"/>
<feature type="region of interest" description="Disordered" evidence="1">
    <location>
        <begin position="1"/>
        <end position="122"/>
    </location>
</feature>
<organism evidence="2">
    <name type="scientific">viral metagenome</name>
    <dbReference type="NCBI Taxonomy" id="1070528"/>
    <lineage>
        <taxon>unclassified sequences</taxon>
        <taxon>metagenomes</taxon>
        <taxon>organismal metagenomes</taxon>
    </lineage>
</organism>
<gene>
    <name evidence="2" type="ORF">MM415A00740_0002</name>
</gene>
<feature type="compositionally biased region" description="Basic residues" evidence="1">
    <location>
        <begin position="257"/>
        <end position="267"/>
    </location>
</feature>
<evidence type="ECO:0000313" key="2">
    <source>
        <dbReference type="EMBL" id="QJA80345.1"/>
    </source>
</evidence>
<evidence type="ECO:0000256" key="1">
    <source>
        <dbReference type="SAM" id="MobiDB-lite"/>
    </source>
</evidence>
<feature type="region of interest" description="Disordered" evidence="1">
    <location>
        <begin position="241"/>
        <end position="292"/>
    </location>
</feature>
<name>A0A6M3KFT5_9ZZZZ</name>
<feature type="compositionally biased region" description="Basic and acidic residues" evidence="1">
    <location>
        <begin position="88"/>
        <end position="122"/>
    </location>
</feature>
<sequence length="292" mass="33873">MNDEVRKELDAMLGVLEGSTNSDDLDSDDENLEEIQDDKIIEEQEPGDDEKGEIEETKKTEEIIEEDLEKEDEIKDDTTEETEQTISDTERYRKENEELRKRIDELSTPKEPEEKVEEPKEQTLESINFVGDIDEDDFYDIVRNPAKFNELLNKVYSQGVKISQEGVLRGIPDIVKNNVTTVIALRKASDEFYENNEDLAPFKKVVAAVFEEIASEHPDWKYDKVLEQSGIDARTRLELIKKTNNQNQDKDKDKKNNKPNLPRKRGQQRQTQNKPDTDPLLLEIDEMNKVVT</sequence>